<proteinExistence type="predicted"/>
<sequence>MGNQPDGHCDATQTGRRTIRGCVRGGVEEVQHDSGCENVEGGHYGFKRLSRRGGNHEGNETSEPGPAARCMYARAPVLHHHRVHVQGQPVRLSPHGQQGTHQRSSPHVYGNADSQWNVLSGV</sequence>
<evidence type="ECO:0000313" key="2">
    <source>
        <dbReference type="EMBL" id="CAG6714031.1"/>
    </source>
</evidence>
<feature type="region of interest" description="Disordered" evidence="1">
    <location>
        <begin position="88"/>
        <end position="113"/>
    </location>
</feature>
<evidence type="ECO:0000256" key="1">
    <source>
        <dbReference type="SAM" id="MobiDB-lite"/>
    </source>
</evidence>
<name>A0A8D8UZG0_9HEMI</name>
<feature type="region of interest" description="Disordered" evidence="1">
    <location>
        <begin position="47"/>
        <end position="67"/>
    </location>
</feature>
<reference evidence="2" key="1">
    <citation type="submission" date="2021-05" db="EMBL/GenBank/DDBJ databases">
        <authorList>
            <person name="Alioto T."/>
            <person name="Alioto T."/>
            <person name="Gomez Garrido J."/>
        </authorList>
    </citation>
    <scope>NUCLEOTIDE SEQUENCE</scope>
</reference>
<dbReference type="EMBL" id="HBUF01351313">
    <property type="protein sequence ID" value="CAG6714028.1"/>
    <property type="molecule type" value="Transcribed_RNA"/>
</dbReference>
<protein>
    <submittedName>
        <fullName evidence="2">Uncharacterized protein</fullName>
    </submittedName>
</protein>
<dbReference type="AlphaFoldDB" id="A0A8D8UZG0"/>
<dbReference type="EMBL" id="HBUF01351312">
    <property type="protein sequence ID" value="CAG6714025.1"/>
    <property type="molecule type" value="Transcribed_RNA"/>
</dbReference>
<dbReference type="EMBL" id="HBUF01351314">
    <property type="protein sequence ID" value="CAG6714031.1"/>
    <property type="molecule type" value="Transcribed_RNA"/>
</dbReference>
<organism evidence="2">
    <name type="scientific">Cacopsylla melanoneura</name>
    <dbReference type="NCBI Taxonomy" id="428564"/>
    <lineage>
        <taxon>Eukaryota</taxon>
        <taxon>Metazoa</taxon>
        <taxon>Ecdysozoa</taxon>
        <taxon>Arthropoda</taxon>
        <taxon>Hexapoda</taxon>
        <taxon>Insecta</taxon>
        <taxon>Pterygota</taxon>
        <taxon>Neoptera</taxon>
        <taxon>Paraneoptera</taxon>
        <taxon>Hemiptera</taxon>
        <taxon>Sternorrhyncha</taxon>
        <taxon>Psylloidea</taxon>
        <taxon>Psyllidae</taxon>
        <taxon>Psyllinae</taxon>
        <taxon>Cacopsylla</taxon>
    </lineage>
</organism>
<dbReference type="EMBL" id="HBUF01125565">
    <property type="protein sequence ID" value="CAG6643101.1"/>
    <property type="molecule type" value="Transcribed_RNA"/>
</dbReference>
<feature type="compositionally biased region" description="Polar residues" evidence="1">
    <location>
        <begin position="95"/>
        <end position="105"/>
    </location>
</feature>
<accession>A0A8D8UZG0</accession>